<proteinExistence type="predicted"/>
<protein>
    <submittedName>
        <fullName evidence="2">Uncharacterized protein</fullName>
    </submittedName>
</protein>
<keyword evidence="1" id="KW-1133">Transmembrane helix</keyword>
<gene>
    <name evidence="2" type="ORF">M8006_16575</name>
</gene>
<organism evidence="2 3">
    <name type="scientific">Halomonas llamarensis</name>
    <dbReference type="NCBI Taxonomy" id="2945104"/>
    <lineage>
        <taxon>Bacteria</taxon>
        <taxon>Pseudomonadati</taxon>
        <taxon>Pseudomonadota</taxon>
        <taxon>Gammaproteobacteria</taxon>
        <taxon>Oceanospirillales</taxon>
        <taxon>Halomonadaceae</taxon>
        <taxon>Halomonas</taxon>
    </lineage>
</organism>
<keyword evidence="1" id="KW-0472">Membrane</keyword>
<comment type="caution">
    <text evidence="2">The sequence shown here is derived from an EMBL/GenBank/DDBJ whole genome shotgun (WGS) entry which is preliminary data.</text>
</comment>
<dbReference type="RefSeq" id="WP_250084154.1">
    <property type="nucleotide sequence ID" value="NZ_JAMJPJ010000044.1"/>
</dbReference>
<dbReference type="EMBL" id="JAMJPJ010000044">
    <property type="protein sequence ID" value="MCL7931573.1"/>
    <property type="molecule type" value="Genomic_DNA"/>
</dbReference>
<accession>A0ABT0SVG2</accession>
<evidence type="ECO:0000256" key="1">
    <source>
        <dbReference type="SAM" id="Phobius"/>
    </source>
</evidence>
<keyword evidence="1" id="KW-0812">Transmembrane</keyword>
<name>A0ABT0SVG2_9GAMM</name>
<evidence type="ECO:0000313" key="3">
    <source>
        <dbReference type="Proteomes" id="UP001165308"/>
    </source>
</evidence>
<reference evidence="2" key="1">
    <citation type="submission" date="2022-05" db="EMBL/GenBank/DDBJ databases">
        <title>Halomonas geminus sp. nov. and Halomonas llamarensis sp. nov. isolated from high-altitude salars of the Atacama Desert.</title>
        <authorList>
            <person name="Hintersatz C."/>
            <person name="Rojas L.A."/>
            <person name="Wei T.-S."/>
            <person name="Kutschke S."/>
            <person name="Lehmann F."/>
            <person name="Jain R."/>
            <person name="Pollmann K."/>
        </authorList>
    </citation>
    <scope>NUCLEOTIDE SEQUENCE</scope>
    <source>
        <strain evidence="2">ATCHA</strain>
    </source>
</reference>
<keyword evidence="3" id="KW-1185">Reference proteome</keyword>
<evidence type="ECO:0000313" key="2">
    <source>
        <dbReference type="EMBL" id="MCL7931573.1"/>
    </source>
</evidence>
<dbReference type="Proteomes" id="UP001165308">
    <property type="component" value="Unassembled WGS sequence"/>
</dbReference>
<sequence length="65" mass="7672">MFDFDTQLFKFLNRQLFNFINQLIIHFGQCYQLACRVALAFQRALFGFLTLLATSFLPLLLRPIL</sequence>
<feature type="transmembrane region" description="Helical" evidence="1">
    <location>
        <begin position="40"/>
        <end position="61"/>
    </location>
</feature>